<feature type="domain" description="Peptidase S49" evidence="5">
    <location>
        <begin position="85"/>
        <end position="221"/>
    </location>
</feature>
<dbReference type="Pfam" id="PF01343">
    <property type="entry name" value="Peptidase_S49"/>
    <property type="match status" value="1"/>
</dbReference>
<comment type="caution">
    <text evidence="6">The sequence shown here is derived from an EMBL/GenBank/DDBJ whole genome shotgun (WGS) entry which is preliminary data.</text>
</comment>
<sequence length="277" mass="30908">MNRIRSYLPWGAKNVVRIVRLEGIINSESRRGGKGFNFQKVEKHLGKAFDTKKIKPKAVCLEINSRGGSAVQSNLIYQRIRALSKENDVPVMTFAEDTAASGGYWLAMAGDEIFVDPNSIIGNIGALHGGFGMEETIKKLGLEWRLITAGENKFRMDPFKPQKKEDVAFIQNILDQIHSNFINLVKERRPKIDVNHKTVFTGDIFTGGDAVSIGLADGICSDMKALCVERFGKDVKLERCEPPKGFWSKMQDFGSEARIELSMNEALEELAVKQQGL</sequence>
<dbReference type="InterPro" id="IPR029045">
    <property type="entry name" value="ClpP/crotonase-like_dom_sf"/>
</dbReference>
<accession>A0A9X0CD47</accession>
<dbReference type="PANTHER" id="PTHR42987">
    <property type="entry name" value="PEPTIDASE S49"/>
    <property type="match status" value="1"/>
</dbReference>
<evidence type="ECO:0000256" key="1">
    <source>
        <dbReference type="ARBA" id="ARBA00008683"/>
    </source>
</evidence>
<evidence type="ECO:0000313" key="6">
    <source>
        <dbReference type="EMBL" id="KAJ7323706.1"/>
    </source>
</evidence>
<keyword evidence="3" id="KW-0378">Hydrolase</keyword>
<dbReference type="Gene3D" id="3.90.226.10">
    <property type="entry name" value="2-enoyl-CoA Hydratase, Chain A, domain 1"/>
    <property type="match status" value="1"/>
</dbReference>
<evidence type="ECO:0000256" key="2">
    <source>
        <dbReference type="ARBA" id="ARBA00022670"/>
    </source>
</evidence>
<dbReference type="SUPFAM" id="SSF52096">
    <property type="entry name" value="ClpP/crotonase"/>
    <property type="match status" value="1"/>
</dbReference>
<dbReference type="PANTHER" id="PTHR42987:SF8">
    <property type="entry name" value="PROTEINASE"/>
    <property type="match status" value="1"/>
</dbReference>
<keyword evidence="7" id="KW-1185">Reference proteome</keyword>
<evidence type="ECO:0000259" key="5">
    <source>
        <dbReference type="Pfam" id="PF01343"/>
    </source>
</evidence>
<dbReference type="GO" id="GO:0006508">
    <property type="term" value="P:proteolysis"/>
    <property type="evidence" value="ECO:0007669"/>
    <property type="project" value="UniProtKB-KW"/>
</dbReference>
<evidence type="ECO:0000313" key="7">
    <source>
        <dbReference type="Proteomes" id="UP001163046"/>
    </source>
</evidence>
<keyword evidence="4" id="KW-0720">Serine protease</keyword>
<dbReference type="GO" id="GO:0008236">
    <property type="term" value="F:serine-type peptidase activity"/>
    <property type="evidence" value="ECO:0007669"/>
    <property type="project" value="UniProtKB-KW"/>
</dbReference>
<dbReference type="CDD" id="cd07023">
    <property type="entry name" value="S49_Sppa_N_C"/>
    <property type="match status" value="1"/>
</dbReference>
<protein>
    <recommendedName>
        <fullName evidence="5">Peptidase S49 domain-containing protein</fullName>
    </recommendedName>
</protein>
<dbReference type="OrthoDB" id="284461at2759"/>
<gene>
    <name evidence="6" type="ORF">OS493_031120</name>
</gene>
<comment type="similarity">
    <text evidence="1">Belongs to the peptidase S49 family.</text>
</comment>
<proteinExistence type="inferred from homology"/>
<dbReference type="EMBL" id="MU827812">
    <property type="protein sequence ID" value="KAJ7323706.1"/>
    <property type="molecule type" value="Genomic_DNA"/>
</dbReference>
<dbReference type="Proteomes" id="UP001163046">
    <property type="component" value="Unassembled WGS sequence"/>
</dbReference>
<dbReference type="InterPro" id="IPR047272">
    <property type="entry name" value="S49_SppA_C"/>
</dbReference>
<dbReference type="AlphaFoldDB" id="A0A9X0CD47"/>
<dbReference type="InterPro" id="IPR002142">
    <property type="entry name" value="Peptidase_S49"/>
</dbReference>
<evidence type="ECO:0000256" key="4">
    <source>
        <dbReference type="ARBA" id="ARBA00022825"/>
    </source>
</evidence>
<organism evidence="6 7">
    <name type="scientific">Desmophyllum pertusum</name>
    <dbReference type="NCBI Taxonomy" id="174260"/>
    <lineage>
        <taxon>Eukaryota</taxon>
        <taxon>Metazoa</taxon>
        <taxon>Cnidaria</taxon>
        <taxon>Anthozoa</taxon>
        <taxon>Hexacorallia</taxon>
        <taxon>Scleractinia</taxon>
        <taxon>Caryophylliina</taxon>
        <taxon>Caryophylliidae</taxon>
        <taxon>Desmophyllum</taxon>
    </lineage>
</organism>
<keyword evidence="2" id="KW-0645">Protease</keyword>
<name>A0A9X0CD47_9CNID</name>
<evidence type="ECO:0000256" key="3">
    <source>
        <dbReference type="ARBA" id="ARBA00022801"/>
    </source>
</evidence>
<reference evidence="6" key="1">
    <citation type="submission" date="2023-01" db="EMBL/GenBank/DDBJ databases">
        <title>Genome assembly of the deep-sea coral Lophelia pertusa.</title>
        <authorList>
            <person name="Herrera S."/>
            <person name="Cordes E."/>
        </authorList>
    </citation>
    <scope>NUCLEOTIDE SEQUENCE</scope>
    <source>
        <strain evidence="6">USNM1676648</strain>
        <tissue evidence="6">Polyp</tissue>
    </source>
</reference>